<feature type="transmembrane region" description="Helical" evidence="8">
    <location>
        <begin position="161"/>
        <end position="181"/>
    </location>
</feature>
<evidence type="ECO:0000313" key="10">
    <source>
        <dbReference type="EMBL" id="OXT09188.1"/>
    </source>
</evidence>
<evidence type="ECO:0000256" key="2">
    <source>
        <dbReference type="ARBA" id="ARBA00006939"/>
    </source>
</evidence>
<feature type="transmembrane region" description="Helical" evidence="8">
    <location>
        <begin position="187"/>
        <end position="204"/>
    </location>
</feature>
<evidence type="ECO:0000256" key="4">
    <source>
        <dbReference type="ARBA" id="ARBA00022692"/>
    </source>
</evidence>
<accession>A0A231VM57</accession>
<proteinExistence type="inferred from homology"/>
<dbReference type="AlphaFoldDB" id="A0A231VM57"/>
<keyword evidence="7 8" id="KW-0472">Membrane</keyword>
<dbReference type="Proteomes" id="UP000215301">
    <property type="component" value="Unassembled WGS sequence"/>
</dbReference>
<name>A0A231VM57_THETR</name>
<evidence type="ECO:0000256" key="1">
    <source>
        <dbReference type="ARBA" id="ARBA00004651"/>
    </source>
</evidence>
<evidence type="ECO:0000313" key="11">
    <source>
        <dbReference type="Proteomes" id="UP000214975"/>
    </source>
</evidence>
<dbReference type="EMBL" id="CP016893">
    <property type="protein sequence ID" value="AST57220.1"/>
    <property type="molecule type" value="Genomic_DNA"/>
</dbReference>
<feature type="transmembrane region" description="Helical" evidence="8">
    <location>
        <begin position="216"/>
        <end position="235"/>
    </location>
</feature>
<dbReference type="InterPro" id="IPR003689">
    <property type="entry name" value="ZIP"/>
</dbReference>
<keyword evidence="3" id="KW-1003">Cell membrane</keyword>
<evidence type="ECO:0000256" key="6">
    <source>
        <dbReference type="ARBA" id="ARBA00022989"/>
    </source>
</evidence>
<dbReference type="GO" id="GO:0005385">
    <property type="term" value="F:zinc ion transmembrane transporter activity"/>
    <property type="evidence" value="ECO:0007669"/>
    <property type="project" value="TreeGrafter"/>
</dbReference>
<dbReference type="OMA" id="MIFVVIE"/>
<dbReference type="PANTHER" id="PTHR11040:SF211">
    <property type="entry name" value="ZINC TRANSPORTER ZIP11"/>
    <property type="match status" value="1"/>
</dbReference>
<feature type="transmembrane region" description="Helical" evidence="8">
    <location>
        <begin position="117"/>
        <end position="140"/>
    </location>
</feature>
<evidence type="ECO:0000313" key="9">
    <source>
        <dbReference type="EMBL" id="AST57220.1"/>
    </source>
</evidence>
<protein>
    <submittedName>
        <fullName evidence="10">ZIP family metal transporter</fullName>
    </submittedName>
    <submittedName>
        <fullName evidence="9">Zinc permease</fullName>
    </submittedName>
</protein>
<evidence type="ECO:0000313" key="12">
    <source>
        <dbReference type="Proteomes" id="UP000215301"/>
    </source>
</evidence>
<keyword evidence="6 8" id="KW-1133">Transmembrane helix</keyword>
<evidence type="ECO:0000256" key="5">
    <source>
        <dbReference type="ARBA" id="ARBA00022833"/>
    </source>
</evidence>
<gene>
    <name evidence="10" type="ORF">CE561_01820</name>
    <name evidence="9" type="ORF">Thert_01115</name>
</gene>
<evidence type="ECO:0000256" key="7">
    <source>
        <dbReference type="ARBA" id="ARBA00023136"/>
    </source>
</evidence>
<reference evidence="10 12" key="2">
    <citation type="submission" date="2017-06" db="EMBL/GenBank/DDBJ databases">
        <title>Isolation and characterization of a thermophilic and butanogenic Thermoanaerobacterium thermosaccharolyticum M5 capable of efficient degradation of hemicellulose.</title>
        <authorList>
            <person name="Xin F."/>
            <person name="Jiang Y."/>
        </authorList>
    </citation>
    <scope>NUCLEOTIDE SEQUENCE [LARGE SCALE GENOMIC DNA]</scope>
    <source>
        <strain evidence="10 12">M5</strain>
    </source>
</reference>
<feature type="transmembrane region" description="Helical" evidence="8">
    <location>
        <begin position="6"/>
        <end position="28"/>
    </location>
</feature>
<evidence type="ECO:0000256" key="3">
    <source>
        <dbReference type="ARBA" id="ARBA00022475"/>
    </source>
</evidence>
<reference evidence="9 11" key="1">
    <citation type="submission" date="2016-08" db="EMBL/GenBank/DDBJ databases">
        <title>A novel genetic cassette of butanologenic Thermoanaerobacterium thermosaccharolyticum that directly convert cellulose to butanol.</title>
        <authorList>
            <person name="Li T."/>
            <person name="He J."/>
        </authorList>
    </citation>
    <scope>NUCLEOTIDE SEQUENCE [LARGE SCALE GENOMIC DNA]</scope>
    <source>
        <strain evidence="9 11">TG57</strain>
    </source>
</reference>
<feature type="transmembrane region" description="Helical" evidence="8">
    <location>
        <begin position="35"/>
        <end position="56"/>
    </location>
</feature>
<dbReference type="Pfam" id="PF02535">
    <property type="entry name" value="Zip"/>
    <property type="match status" value="1"/>
</dbReference>
<feature type="transmembrane region" description="Helical" evidence="8">
    <location>
        <begin position="62"/>
        <end position="82"/>
    </location>
</feature>
<keyword evidence="5" id="KW-0862">Zinc</keyword>
<dbReference type="GeneID" id="93865329"/>
<dbReference type="PANTHER" id="PTHR11040">
    <property type="entry name" value="ZINC/IRON TRANSPORTER"/>
    <property type="match status" value="1"/>
</dbReference>
<dbReference type="Proteomes" id="UP000214975">
    <property type="component" value="Chromosome"/>
</dbReference>
<comment type="subcellular location">
    <subcellularLocation>
        <location evidence="1">Cell membrane</location>
        <topology evidence="1">Multi-pass membrane protein</topology>
    </subcellularLocation>
</comment>
<evidence type="ECO:0000256" key="8">
    <source>
        <dbReference type="SAM" id="Phobius"/>
    </source>
</evidence>
<organism evidence="10 12">
    <name type="scientific">Thermoanaerobacterium thermosaccharolyticum</name>
    <name type="common">Clostridium thermosaccharolyticum</name>
    <dbReference type="NCBI Taxonomy" id="1517"/>
    <lineage>
        <taxon>Bacteria</taxon>
        <taxon>Bacillati</taxon>
        <taxon>Bacillota</taxon>
        <taxon>Clostridia</taxon>
        <taxon>Thermoanaerobacterales</taxon>
        <taxon>Thermoanaerobacteraceae</taxon>
        <taxon>Thermoanaerobacterium</taxon>
    </lineage>
</organism>
<sequence>MSNFHIVLMGFFIGIIGTGAGGAITYLYRKPTNRFLSTILGFAGGIMLSVVTFDLLPHAFEIAGLNVGMLGLIAGVLIVVFFEDILPEKGKRNNYLKEGIIMGFAIAIHNFPEGLAVGSGFMSSSSFGLSIALVIALHDIPEGIAMSTPLSIGGVTPFKNMLYAILAGIPTGLGTIAGVYMGEVSPFFIALNLGIAGGAMLYVTCGEMIPESRDLYRGRISVFGMIAGIISGIIITRVL</sequence>
<comment type="similarity">
    <text evidence="2">Belongs to the ZIP transporter (TC 2.A.5) family.</text>
</comment>
<feature type="transmembrane region" description="Helical" evidence="8">
    <location>
        <begin position="94"/>
        <end position="111"/>
    </location>
</feature>
<dbReference type="RefSeq" id="WP_013298946.1">
    <property type="nucleotide sequence ID" value="NZ_CP016893.1"/>
</dbReference>
<dbReference type="GO" id="GO:0005886">
    <property type="term" value="C:plasma membrane"/>
    <property type="evidence" value="ECO:0007669"/>
    <property type="project" value="UniProtKB-SubCell"/>
</dbReference>
<dbReference type="EMBL" id="NKHD01000005">
    <property type="protein sequence ID" value="OXT09188.1"/>
    <property type="molecule type" value="Genomic_DNA"/>
</dbReference>
<keyword evidence="4 8" id="KW-0812">Transmembrane</keyword>